<dbReference type="InterPro" id="IPR036890">
    <property type="entry name" value="HATPase_C_sf"/>
</dbReference>
<evidence type="ECO:0008006" key="3">
    <source>
        <dbReference type="Google" id="ProtNLM"/>
    </source>
</evidence>
<name>A0A1Z4C396_9GAMM</name>
<evidence type="ECO:0000313" key="1">
    <source>
        <dbReference type="EMBL" id="ASF47960.1"/>
    </source>
</evidence>
<dbReference type="AlphaFoldDB" id="A0A1Z4C396"/>
<dbReference type="Proteomes" id="UP000197019">
    <property type="component" value="Chromosome"/>
</dbReference>
<dbReference type="RefSeq" id="WP_088620830.1">
    <property type="nucleotide sequence ID" value="NZ_CP022129.1"/>
</dbReference>
<sequence>MKKLSIKQKIHHIHKSKHKIRRIWKSRQKSAKILPKINHRIVVHAPEILSLINENDRRLLLAFLRQIKDAVRNELKVHVLFGKTKRLHPCGMLLVLANIEALLDLHPKSISCNYPADDIVEQLFQHIGLLALLGKHTPRKAITAENVRYWHYIKGISTDDVSKFKNLLHSINFNEEIQSGLFESLSEAVTNTIQHAYKNSEQKMWWLFAQKKGDFFEIAVCDLGIGIPQSLRKKPAFKEFVDKPLQHYRNRKDTYLLQVAVGSSRSSTKLPHRGNGLKDMLEFAKTHELGGFRIFSAKGGFSYNSSNSEESRKDYLTDINGTIVQWQISLDSRHEE</sequence>
<dbReference type="OrthoDB" id="6858273at2"/>
<dbReference type="SUPFAM" id="SSF55874">
    <property type="entry name" value="ATPase domain of HSP90 chaperone/DNA topoisomerase II/histidine kinase"/>
    <property type="match status" value="1"/>
</dbReference>
<protein>
    <recommendedName>
        <fullName evidence="3">ATP-binding protein</fullName>
    </recommendedName>
</protein>
<reference evidence="1 2" key="1">
    <citation type="submission" date="2017-06" db="EMBL/GenBank/DDBJ databases">
        <title>Genome Sequencing of the methanotroph Methylovulum psychrotolerants str. HV10-M2 isolated from a high-altitude environment.</title>
        <authorList>
            <person name="Mateos-Rivera A."/>
        </authorList>
    </citation>
    <scope>NUCLEOTIDE SEQUENCE [LARGE SCALE GENOMIC DNA]</scope>
    <source>
        <strain evidence="1 2">HV10_M2</strain>
    </source>
</reference>
<proteinExistence type="predicted"/>
<evidence type="ECO:0000313" key="2">
    <source>
        <dbReference type="Proteomes" id="UP000197019"/>
    </source>
</evidence>
<dbReference type="EMBL" id="CP022129">
    <property type="protein sequence ID" value="ASF47960.1"/>
    <property type="molecule type" value="Genomic_DNA"/>
</dbReference>
<dbReference type="KEGG" id="mpsy:CEK71_18850"/>
<organism evidence="1 2">
    <name type="scientific">Methylovulum psychrotolerans</name>
    <dbReference type="NCBI Taxonomy" id="1704499"/>
    <lineage>
        <taxon>Bacteria</taxon>
        <taxon>Pseudomonadati</taxon>
        <taxon>Pseudomonadota</taxon>
        <taxon>Gammaproteobacteria</taxon>
        <taxon>Methylococcales</taxon>
        <taxon>Methylococcaceae</taxon>
        <taxon>Methylovulum</taxon>
    </lineage>
</organism>
<keyword evidence="2" id="KW-1185">Reference proteome</keyword>
<dbReference type="Gene3D" id="3.30.565.10">
    <property type="entry name" value="Histidine kinase-like ATPase, C-terminal domain"/>
    <property type="match status" value="1"/>
</dbReference>
<accession>A0A1Z4C396</accession>
<gene>
    <name evidence="1" type="ORF">CEK71_18850</name>
</gene>